<organism evidence="2 3">
    <name type="scientific">Maribacter spongiicola</name>
    <dbReference type="NCBI Taxonomy" id="1206753"/>
    <lineage>
        <taxon>Bacteria</taxon>
        <taxon>Pseudomonadati</taxon>
        <taxon>Bacteroidota</taxon>
        <taxon>Flavobacteriia</taxon>
        <taxon>Flavobacteriales</taxon>
        <taxon>Flavobacteriaceae</taxon>
        <taxon>Maribacter</taxon>
    </lineage>
</organism>
<keyword evidence="3" id="KW-1185">Reference proteome</keyword>
<evidence type="ECO:0000256" key="1">
    <source>
        <dbReference type="SAM" id="Phobius"/>
    </source>
</evidence>
<keyword evidence="1" id="KW-0812">Transmembrane</keyword>
<feature type="transmembrane region" description="Helical" evidence="1">
    <location>
        <begin position="7"/>
        <end position="24"/>
    </location>
</feature>
<feature type="transmembrane region" description="Helical" evidence="1">
    <location>
        <begin position="30"/>
        <end position="48"/>
    </location>
</feature>
<comment type="caution">
    <text evidence="2">The sequence shown here is derived from an EMBL/GenBank/DDBJ whole genome shotgun (WGS) entry which is preliminary data.</text>
</comment>
<dbReference type="RefSeq" id="WP_208295137.1">
    <property type="nucleotide sequence ID" value="NZ_SOAY01000013.1"/>
</dbReference>
<evidence type="ECO:0000313" key="2">
    <source>
        <dbReference type="EMBL" id="TDT41861.1"/>
    </source>
</evidence>
<evidence type="ECO:0000313" key="3">
    <source>
        <dbReference type="Proteomes" id="UP000294749"/>
    </source>
</evidence>
<reference evidence="2 3" key="1">
    <citation type="submission" date="2019-03" db="EMBL/GenBank/DDBJ databases">
        <title>Genomic Encyclopedia of Archaeal and Bacterial Type Strains, Phase II (KMG-II): from individual species to whole genera.</title>
        <authorList>
            <person name="Goeker M."/>
        </authorList>
    </citation>
    <scope>NUCLEOTIDE SEQUENCE [LARGE SCALE GENOMIC DNA]</scope>
    <source>
        <strain evidence="2 3">DSM 25233</strain>
    </source>
</reference>
<gene>
    <name evidence="2" type="ORF">CLV90_3092</name>
</gene>
<dbReference type="EMBL" id="SOAY01000013">
    <property type="protein sequence ID" value="TDT41861.1"/>
    <property type="molecule type" value="Genomic_DNA"/>
</dbReference>
<keyword evidence="1" id="KW-0472">Membrane</keyword>
<keyword evidence="1" id="KW-1133">Transmembrane helix</keyword>
<name>A0A4R7JU47_9FLAO</name>
<dbReference type="Proteomes" id="UP000294749">
    <property type="component" value="Unassembled WGS sequence"/>
</dbReference>
<protein>
    <submittedName>
        <fullName evidence="2">Uncharacterized protein</fullName>
    </submittedName>
</protein>
<accession>A0A4R7JU47</accession>
<proteinExistence type="predicted"/>
<dbReference type="AlphaFoldDB" id="A0A4R7JU47"/>
<sequence length="54" mass="6098">MYKKANLSRIVTFLMMALLILASYTNNGLFLNQLLISCGIISLIMFINTRATDK</sequence>